<keyword evidence="4" id="KW-0233">DNA recombination</keyword>
<dbReference type="NCBIfam" id="NF033592">
    <property type="entry name" value="transpos_IS4_1"/>
    <property type="match status" value="1"/>
</dbReference>
<dbReference type="EMBL" id="RPGO01000012">
    <property type="protein sequence ID" value="RZB31693.1"/>
    <property type="molecule type" value="Genomic_DNA"/>
</dbReference>
<dbReference type="PANTHER" id="PTHR33258">
    <property type="entry name" value="TRANSPOSASE INSL FOR INSERTION SEQUENCE ELEMENT IS186A-RELATED"/>
    <property type="match status" value="1"/>
</dbReference>
<evidence type="ECO:0000256" key="3">
    <source>
        <dbReference type="ARBA" id="ARBA00023125"/>
    </source>
</evidence>
<accession>A0A8B3S3Q5</accession>
<dbReference type="AlphaFoldDB" id="A0A8B3S3Q5"/>
<evidence type="ECO:0000259" key="5">
    <source>
        <dbReference type="Pfam" id="PF01609"/>
    </source>
</evidence>
<evidence type="ECO:0000256" key="2">
    <source>
        <dbReference type="ARBA" id="ARBA00022578"/>
    </source>
</evidence>
<sequence length="384" mass="43780">MVSLITTFSVCGKKKSIADAHRNFVKHTGKNVSRSSFWERIANKTLLDFIEKAVLKFSFHIQEKALSKLSWLSVFEDVFMYDASPIRLPAGLSNIFPGNRKNHSPACLKLSALYRLSVRSTEWIKISAQKPHDSKFLPDLNQLKGALFLFDLGYFSHAFLHQLCEIGVWFVCRLKANSVPIITKVIKGVAKRHIGRPLDKNVNLRGMIVEVWGKLNLPGKKSLEVRLIGFRFPLTKEYRWYVTNMPSSMALAEWIYPIYRLRWQIELFFKSIKSMLHADQITSENENIVLVTAYSSILASLIANSIIIEYAVVSAKIELKSITAQRIALVFSLIAHDLAKCILKKVLSQKSFIDNLKTLLPLLMCPNRKHRPTSLQIVAMFDSI</sequence>
<dbReference type="Pfam" id="PF01609">
    <property type="entry name" value="DDE_Tnp_1"/>
    <property type="match status" value="1"/>
</dbReference>
<dbReference type="SUPFAM" id="SSF53098">
    <property type="entry name" value="Ribonuclease H-like"/>
    <property type="match status" value="1"/>
</dbReference>
<dbReference type="InterPro" id="IPR002559">
    <property type="entry name" value="Transposase_11"/>
</dbReference>
<proteinExistence type="inferred from homology"/>
<protein>
    <recommendedName>
        <fullName evidence="5">Transposase IS4-like domain-containing protein</fullName>
    </recommendedName>
</protein>
<name>A0A8B3S3Q5_9EURY</name>
<evidence type="ECO:0000256" key="1">
    <source>
        <dbReference type="ARBA" id="ARBA00010075"/>
    </source>
</evidence>
<dbReference type="GO" id="GO:0006313">
    <property type="term" value="P:DNA transposition"/>
    <property type="evidence" value="ECO:0007669"/>
    <property type="project" value="InterPro"/>
</dbReference>
<dbReference type="Gene3D" id="3.90.350.10">
    <property type="entry name" value="Transposase Inhibitor Protein From Tn5, Chain A, domain 1"/>
    <property type="match status" value="1"/>
</dbReference>
<evidence type="ECO:0000256" key="4">
    <source>
        <dbReference type="ARBA" id="ARBA00023172"/>
    </source>
</evidence>
<dbReference type="Proteomes" id="UP000291831">
    <property type="component" value="Unassembled WGS sequence"/>
</dbReference>
<dbReference type="GO" id="GO:0004803">
    <property type="term" value="F:transposase activity"/>
    <property type="evidence" value="ECO:0007669"/>
    <property type="project" value="InterPro"/>
</dbReference>
<dbReference type="InterPro" id="IPR012337">
    <property type="entry name" value="RNaseH-like_sf"/>
</dbReference>
<reference evidence="7" key="1">
    <citation type="submission" date="2019-01" db="EMBL/GenBank/DDBJ databases">
        <title>Anaerobic oxidation of ethane by archaea from a marine hydrocarbon seep.</title>
        <authorList>
            <person name="Musat F."/>
        </authorList>
    </citation>
    <scope>NUCLEOTIDE SEQUENCE [LARGE SCALE GENOMIC DNA]</scope>
</reference>
<dbReference type="PANTHER" id="PTHR33258:SF1">
    <property type="entry name" value="TRANSPOSASE INSL FOR INSERTION SEQUENCE ELEMENT IS186A-RELATED"/>
    <property type="match status" value="1"/>
</dbReference>
<evidence type="ECO:0000313" key="7">
    <source>
        <dbReference type="Proteomes" id="UP000291831"/>
    </source>
</evidence>
<comment type="similarity">
    <text evidence="1">Belongs to the transposase 11 family.</text>
</comment>
<comment type="caution">
    <text evidence="6">The sequence shown here is derived from an EMBL/GenBank/DDBJ whole genome shotgun (WGS) entry which is preliminary data.</text>
</comment>
<gene>
    <name evidence="6" type="ORF">AEth_00636</name>
</gene>
<feature type="domain" description="Transposase IS4-like" evidence="5">
    <location>
        <begin position="76"/>
        <end position="300"/>
    </location>
</feature>
<dbReference type="InterPro" id="IPR047952">
    <property type="entry name" value="Transpos_IS4"/>
</dbReference>
<dbReference type="GO" id="GO:0003677">
    <property type="term" value="F:DNA binding"/>
    <property type="evidence" value="ECO:0007669"/>
    <property type="project" value="UniProtKB-KW"/>
</dbReference>
<keyword evidence="3" id="KW-0238">DNA-binding</keyword>
<organism evidence="6 7">
    <name type="scientific">Candidatus Argoarchaeum ethanivorans</name>
    <dbReference type="NCBI Taxonomy" id="2608793"/>
    <lineage>
        <taxon>Archaea</taxon>
        <taxon>Methanobacteriati</taxon>
        <taxon>Methanobacteriota</taxon>
        <taxon>Stenosarchaea group</taxon>
        <taxon>Methanomicrobia</taxon>
        <taxon>Methanosarcinales</taxon>
        <taxon>Methanosarcinales incertae sedis</taxon>
        <taxon>GOM Arc I cluster</taxon>
        <taxon>Candidatus Argoarchaeum</taxon>
    </lineage>
</organism>
<evidence type="ECO:0000313" key="6">
    <source>
        <dbReference type="EMBL" id="RZB31693.1"/>
    </source>
</evidence>
<keyword evidence="2" id="KW-0815">Transposition</keyword>